<comment type="subcellular location">
    <subcellularLocation>
        <location evidence="1">Membrane</location>
        <topology evidence="1">Single-pass membrane protein</topology>
    </subcellularLocation>
    <subcellularLocation>
        <location evidence="2">Secreted</location>
        <location evidence="2">Cell wall</location>
    </subcellularLocation>
</comment>
<evidence type="ECO:0000256" key="3">
    <source>
        <dbReference type="ARBA" id="ARBA00022512"/>
    </source>
</evidence>
<dbReference type="Pfam" id="PF13855">
    <property type="entry name" value="LRR_8"/>
    <property type="match status" value="3"/>
</dbReference>
<keyword evidence="10" id="KW-0325">Glycoprotein</keyword>
<keyword evidence="6" id="KW-0732">Signal</keyword>
<dbReference type="FunFam" id="3.80.10.10:FF:000095">
    <property type="entry name" value="LRR receptor-like serine/threonine-protein kinase GSO1"/>
    <property type="match status" value="1"/>
</dbReference>
<evidence type="ECO:0000256" key="9">
    <source>
        <dbReference type="ARBA" id="ARBA00023136"/>
    </source>
</evidence>
<sequence>CSWGGIACDQDTGHVVSLYLPNNCLHGSINSSNSLFRLVHLQFLTLAKNEFTGSIPYSFANLTKLYKLDLSGNHFFEHIPSSFSHLTHLSILYLDSNQLTGQIPASIRNLTQLSDLDLGYNQLTGQIPASIGNLTQLSNLNLGYNQLTGQIPASIGNLTQLSNLDLGSNQLTGQIPVSIGNLTQLITLDLRSNQLTGQIPVSIRNLTRIEWLVVYDNNLTGELDFEYMFLKLKNLNFLALSFNKLSVISKPTINVTLPKFQILDLASCNLYEFPYFLQNQDELIMLDLSENKLHGQIPKSFWNMSKKTLVYLILDANFLTGFDQLPVVLQRSKLYHLNLANNILQGSLPIPPPSIISYNVSNNRLTGEVSPFFCNLTSISFLDLSNNSLGGILPQCLGNISNSLSVLNLQNNNFHGNIPQASVKGCKLKMINLSQNQLQGNIPGSLAGCDRLEFLNLGNNQIHDIFPSWLGTLVVLKVLILGSNKFCGEIPIDIGNLKGLRLLNISNNILTGHIPSSFENLTQLEALDLSQNKLSGEIPQQLSQLTFLSFLNVSHNRLTGSIPHGKQFDTYQNNSCQLFLFEAPTFLTGFEQLPVVLPWSNLLDMNLANNILQGSLPIPQPSIFTYNVSNNELTGQVSPFFRNTCLTFLDLSNNSLGGMLPQCLHVTLLLVTIHFSSNRFYVEFPKDIGNMKALRLHNISNNILTGHIPSSFVNLTQLEALDLSQNKL</sequence>
<reference evidence="14" key="1">
    <citation type="submission" date="2016-04" db="EMBL/GenBank/DDBJ databases">
        <title>Cephalotus genome sequencing.</title>
        <authorList>
            <person name="Fukushima K."/>
            <person name="Hasebe M."/>
            <person name="Fang X."/>
        </authorList>
    </citation>
    <scope>NUCLEOTIDE SEQUENCE [LARGE SCALE GENOMIC DNA]</scope>
    <source>
        <strain evidence="14">cv. St1</strain>
    </source>
</reference>
<dbReference type="Pfam" id="PF00560">
    <property type="entry name" value="LRR_1"/>
    <property type="match status" value="3"/>
</dbReference>
<evidence type="ECO:0000256" key="10">
    <source>
        <dbReference type="ARBA" id="ARBA00023180"/>
    </source>
</evidence>
<dbReference type="InterPro" id="IPR003591">
    <property type="entry name" value="Leu-rich_rpt_typical-subtyp"/>
</dbReference>
<dbReference type="GO" id="GO:0099402">
    <property type="term" value="P:plant organ development"/>
    <property type="evidence" value="ECO:0007669"/>
    <property type="project" value="UniProtKB-ARBA"/>
</dbReference>
<keyword evidence="9" id="KW-0472">Membrane</keyword>
<evidence type="ECO:0000313" key="13">
    <source>
        <dbReference type="EMBL" id="GAV92549.1"/>
    </source>
</evidence>
<keyword evidence="14" id="KW-1185">Reference proteome</keyword>
<evidence type="ECO:0000256" key="7">
    <source>
        <dbReference type="ARBA" id="ARBA00022737"/>
    </source>
</evidence>
<dbReference type="GO" id="GO:0009653">
    <property type="term" value="P:anatomical structure morphogenesis"/>
    <property type="evidence" value="ECO:0007669"/>
    <property type="project" value="UniProtKB-ARBA"/>
</dbReference>
<keyword evidence="7" id="KW-0677">Repeat</keyword>
<dbReference type="FunFam" id="3.80.10.10:FF:000041">
    <property type="entry name" value="LRR receptor-like serine/threonine-protein kinase ERECTA"/>
    <property type="match status" value="1"/>
</dbReference>
<dbReference type="SMART" id="SM00369">
    <property type="entry name" value="LRR_TYP"/>
    <property type="match status" value="10"/>
</dbReference>
<keyword evidence="4" id="KW-0433">Leucine-rich repeat</keyword>
<name>A0A1Q3DJG3_CEPFO</name>
<dbReference type="InterPro" id="IPR055414">
    <property type="entry name" value="LRR_R13L4/SHOC2-like"/>
</dbReference>
<dbReference type="SMART" id="SM00365">
    <property type="entry name" value="LRR_SD22"/>
    <property type="match status" value="6"/>
</dbReference>
<dbReference type="PANTHER" id="PTHR48064:SF6">
    <property type="entry name" value="RECEPTOR-LIKE PROTEIN KINASE 2"/>
    <property type="match status" value="1"/>
</dbReference>
<dbReference type="FunCoup" id="A0A1Q3DJG3">
    <property type="interactions" value="133"/>
</dbReference>
<evidence type="ECO:0000256" key="4">
    <source>
        <dbReference type="ARBA" id="ARBA00022614"/>
    </source>
</evidence>
<evidence type="ECO:0000256" key="5">
    <source>
        <dbReference type="ARBA" id="ARBA00022692"/>
    </source>
</evidence>
<evidence type="ECO:0000256" key="1">
    <source>
        <dbReference type="ARBA" id="ARBA00004167"/>
    </source>
</evidence>
<dbReference type="FunFam" id="3.80.10.10:FF:000400">
    <property type="entry name" value="Nuclear pore complex protein NUP107"/>
    <property type="match status" value="1"/>
</dbReference>
<evidence type="ECO:0000259" key="12">
    <source>
        <dbReference type="Pfam" id="PF23598"/>
    </source>
</evidence>
<comment type="similarity">
    <text evidence="11">Belongs to the polygalacturonase-inhibiting protein family.</text>
</comment>
<dbReference type="InterPro" id="IPR032675">
    <property type="entry name" value="LRR_dom_sf"/>
</dbReference>
<evidence type="ECO:0000256" key="6">
    <source>
        <dbReference type="ARBA" id="ARBA00022729"/>
    </source>
</evidence>
<dbReference type="Pfam" id="PF23598">
    <property type="entry name" value="LRR_14"/>
    <property type="match status" value="1"/>
</dbReference>
<feature type="non-terminal residue" evidence="13">
    <location>
        <position position="1"/>
    </location>
</feature>
<protein>
    <submittedName>
        <fullName evidence="13">LRR_1 domain-containing protein/LRR_4 domain-containing protein/LRR_7 domain-containing protein/LRR_6 domain-containing protein/LRR_8 domain-containing protein</fullName>
    </submittedName>
</protein>
<keyword evidence="3" id="KW-0134">Cell wall</keyword>
<proteinExistence type="inferred from homology"/>
<dbReference type="PANTHER" id="PTHR48064">
    <property type="entry name" value="OS01G0750400 PROTEIN"/>
    <property type="match status" value="1"/>
</dbReference>
<dbReference type="EMBL" id="BDDD01010424">
    <property type="protein sequence ID" value="GAV92549.1"/>
    <property type="molecule type" value="Genomic_DNA"/>
</dbReference>
<dbReference type="InParanoid" id="A0A1Q3DJG3"/>
<keyword evidence="3" id="KW-0964">Secreted</keyword>
<gene>
    <name evidence="13" type="ORF">CFOL_v3_35928</name>
</gene>
<dbReference type="GO" id="GO:0016020">
    <property type="term" value="C:membrane"/>
    <property type="evidence" value="ECO:0007669"/>
    <property type="project" value="UniProtKB-SubCell"/>
</dbReference>
<dbReference type="InterPro" id="IPR053038">
    <property type="entry name" value="RLP_Defense"/>
</dbReference>
<feature type="domain" description="Disease resistance R13L4/SHOC-2-like LRR" evidence="12">
    <location>
        <begin position="22"/>
        <end position="144"/>
    </location>
</feature>
<comment type="caution">
    <text evidence="13">The sequence shown here is derived from an EMBL/GenBank/DDBJ whole genome shotgun (WGS) entry which is preliminary data.</text>
</comment>
<dbReference type="STRING" id="3775.A0A1Q3DJG3"/>
<evidence type="ECO:0000256" key="2">
    <source>
        <dbReference type="ARBA" id="ARBA00004191"/>
    </source>
</evidence>
<dbReference type="SUPFAM" id="SSF52058">
    <property type="entry name" value="L domain-like"/>
    <property type="match status" value="3"/>
</dbReference>
<dbReference type="Gene3D" id="3.80.10.10">
    <property type="entry name" value="Ribonuclease Inhibitor"/>
    <property type="match status" value="4"/>
</dbReference>
<keyword evidence="8" id="KW-1133">Transmembrane helix</keyword>
<evidence type="ECO:0000256" key="11">
    <source>
        <dbReference type="ARBA" id="ARBA00038043"/>
    </source>
</evidence>
<feature type="non-terminal residue" evidence="13">
    <location>
        <position position="728"/>
    </location>
</feature>
<dbReference type="InterPro" id="IPR001611">
    <property type="entry name" value="Leu-rich_rpt"/>
</dbReference>
<evidence type="ECO:0000313" key="14">
    <source>
        <dbReference type="Proteomes" id="UP000187406"/>
    </source>
</evidence>
<organism evidence="13 14">
    <name type="scientific">Cephalotus follicularis</name>
    <name type="common">Albany pitcher plant</name>
    <dbReference type="NCBI Taxonomy" id="3775"/>
    <lineage>
        <taxon>Eukaryota</taxon>
        <taxon>Viridiplantae</taxon>
        <taxon>Streptophyta</taxon>
        <taxon>Embryophyta</taxon>
        <taxon>Tracheophyta</taxon>
        <taxon>Spermatophyta</taxon>
        <taxon>Magnoliopsida</taxon>
        <taxon>eudicotyledons</taxon>
        <taxon>Gunneridae</taxon>
        <taxon>Pentapetalae</taxon>
        <taxon>rosids</taxon>
        <taxon>fabids</taxon>
        <taxon>Oxalidales</taxon>
        <taxon>Cephalotaceae</taxon>
        <taxon>Cephalotus</taxon>
    </lineage>
</organism>
<accession>A0A1Q3DJG3</accession>
<dbReference type="OrthoDB" id="442066at2759"/>
<keyword evidence="5" id="KW-0812">Transmembrane</keyword>
<dbReference type="Proteomes" id="UP000187406">
    <property type="component" value="Unassembled WGS sequence"/>
</dbReference>
<dbReference type="AlphaFoldDB" id="A0A1Q3DJG3"/>
<dbReference type="PRINTS" id="PR00019">
    <property type="entry name" value="LEURICHRPT"/>
</dbReference>
<evidence type="ECO:0000256" key="8">
    <source>
        <dbReference type="ARBA" id="ARBA00022989"/>
    </source>
</evidence>